<evidence type="ECO:0000256" key="5">
    <source>
        <dbReference type="ARBA" id="ARBA00022801"/>
    </source>
</evidence>
<dbReference type="Pfam" id="PF06087">
    <property type="entry name" value="Tyr-DNA_phospho"/>
    <property type="match status" value="1"/>
</dbReference>
<keyword evidence="8" id="KW-0539">Nucleus</keyword>
<sequence>MENTKDTNKSKGKRKLAELPECPPKKQEAVDSSSRTATSASSLPICRYGSACYRRNPTHFVEYLHPEGMSSSHMPSNSELFTPPELGSGYGFYVFGVSGIAYGSIPTVTLTEILDERNGELIESAQFNYMFELEWLIQQYPDRYRLLPLLIVHGSSDGQSEELRSQAARWKNVSILEAPLPITYGTHHTKMMLLRYEDGLRIVIHTANQIQSDWSLRTQGIWISPKLKRGGGDSKTRFRTDLLEYIRAYKEDSRAATQLDHWIEVIQNHDFSCVKVWLIGSVPGRHRSGKLEAFGHLKLGTVLKRYEVDRSWPIVGQFSSIGSLGAQPTQWLTTEWSNSLAGYGSRGIRLASHRVVDSFHFSMMKVNLHPRLSRWLSNQRLRDQIYPSVGTVRESLEGYAAGGCLPYARAVAERQPWLRLFFHDWVGFHPGLSRAAPHIKSYCRCSPDGQHIAWFLLTSANLSKAAWGCLQLKKTQLMIRSYELGVLFTPDAFGEEVEKSVELINFPIPYRLPPVPYNKEDEPWIWDIPHCEPDSHGNFWSPS</sequence>
<evidence type="ECO:0000313" key="12">
    <source>
        <dbReference type="Proteomes" id="UP001651158"/>
    </source>
</evidence>
<protein>
    <submittedName>
        <fullName evidence="11">Tyrosyl-DNA phosphodiesterase 1</fullName>
    </submittedName>
</protein>
<comment type="similarity">
    <text evidence="2">Belongs to the tyrosyl-DNA phosphodiesterase family.</text>
</comment>
<evidence type="ECO:0000256" key="6">
    <source>
        <dbReference type="ARBA" id="ARBA00022839"/>
    </source>
</evidence>
<dbReference type="InterPro" id="IPR010347">
    <property type="entry name" value="Tdp1"/>
</dbReference>
<evidence type="ECO:0000256" key="4">
    <source>
        <dbReference type="ARBA" id="ARBA00022763"/>
    </source>
</evidence>
<feature type="region of interest" description="Disordered" evidence="9">
    <location>
        <begin position="1"/>
        <end position="36"/>
    </location>
</feature>
<evidence type="ECO:0000256" key="2">
    <source>
        <dbReference type="ARBA" id="ARBA00010205"/>
    </source>
</evidence>
<gene>
    <name evidence="11" type="ORF">TcWFU_006089</name>
</gene>
<keyword evidence="7" id="KW-0234">DNA repair</keyword>
<dbReference type="Pfam" id="PF10283">
    <property type="entry name" value="zf-CCHH"/>
    <property type="match status" value="1"/>
</dbReference>
<keyword evidence="4" id="KW-0227">DNA damage</keyword>
<evidence type="ECO:0000256" key="3">
    <source>
        <dbReference type="ARBA" id="ARBA00022722"/>
    </source>
</evidence>
<dbReference type="PANTHER" id="PTHR12415:SF0">
    <property type="entry name" value="TYROSYL-DNA PHOSPHODIESTERASE 1"/>
    <property type="match status" value="1"/>
</dbReference>
<keyword evidence="3" id="KW-0540">Nuclease</keyword>
<evidence type="ECO:0000256" key="1">
    <source>
        <dbReference type="ARBA" id="ARBA00004123"/>
    </source>
</evidence>
<evidence type="ECO:0000259" key="10">
    <source>
        <dbReference type="Pfam" id="PF10283"/>
    </source>
</evidence>
<evidence type="ECO:0000256" key="7">
    <source>
        <dbReference type="ARBA" id="ARBA00023204"/>
    </source>
</evidence>
<proteinExistence type="inferred from homology"/>
<comment type="caution">
    <text evidence="11">The sequence shown here is derived from an EMBL/GenBank/DDBJ whole genome shotgun (WGS) entry which is preliminary data.</text>
</comment>
<dbReference type="Proteomes" id="UP001651158">
    <property type="component" value="Unassembled WGS sequence"/>
</dbReference>
<evidence type="ECO:0000256" key="9">
    <source>
        <dbReference type="SAM" id="MobiDB-lite"/>
    </source>
</evidence>
<comment type="subcellular location">
    <subcellularLocation>
        <location evidence="1">Nucleus</location>
    </subcellularLocation>
</comment>
<dbReference type="SUPFAM" id="SSF56024">
    <property type="entry name" value="Phospholipase D/nuclease"/>
    <property type="match status" value="2"/>
</dbReference>
<keyword evidence="6" id="KW-0269">Exonuclease</keyword>
<keyword evidence="12" id="KW-1185">Reference proteome</keyword>
<evidence type="ECO:0000256" key="8">
    <source>
        <dbReference type="ARBA" id="ARBA00023242"/>
    </source>
</evidence>
<dbReference type="Gene3D" id="3.30.870.10">
    <property type="entry name" value="Endonuclease Chain A"/>
    <property type="match status" value="2"/>
</dbReference>
<organism evidence="11 12">
    <name type="scientific">Taenia crassiceps</name>
    <dbReference type="NCBI Taxonomy" id="6207"/>
    <lineage>
        <taxon>Eukaryota</taxon>
        <taxon>Metazoa</taxon>
        <taxon>Spiralia</taxon>
        <taxon>Lophotrochozoa</taxon>
        <taxon>Platyhelminthes</taxon>
        <taxon>Cestoda</taxon>
        <taxon>Eucestoda</taxon>
        <taxon>Cyclophyllidea</taxon>
        <taxon>Taeniidae</taxon>
        <taxon>Taenia</taxon>
    </lineage>
</organism>
<keyword evidence="5" id="KW-0378">Hydrolase</keyword>
<reference evidence="11 12" key="1">
    <citation type="journal article" date="2022" name="Front. Cell. Infect. Microbiol.">
        <title>The Genomes of Two Strains of Taenia crassiceps the Animal Model for the Study of Human Cysticercosis.</title>
        <authorList>
            <person name="Bobes R.J."/>
            <person name="Estrada K."/>
            <person name="Rios-Valencia D.G."/>
            <person name="Calderon-Gallegos A."/>
            <person name="de la Torre P."/>
            <person name="Carrero J.C."/>
            <person name="Sanchez-Flores A."/>
            <person name="Laclette J.P."/>
        </authorList>
    </citation>
    <scope>NUCLEOTIDE SEQUENCE [LARGE SCALE GENOMIC DNA]</scope>
    <source>
        <strain evidence="11">WFUcys</strain>
    </source>
</reference>
<name>A0ABR4QEU2_9CEST</name>
<accession>A0ABR4QEU2</accession>
<feature type="compositionally biased region" description="Basic and acidic residues" evidence="9">
    <location>
        <begin position="1"/>
        <end position="29"/>
    </location>
</feature>
<feature type="domain" description="PBZ-type" evidence="10">
    <location>
        <begin position="44"/>
        <end position="67"/>
    </location>
</feature>
<evidence type="ECO:0000313" key="11">
    <source>
        <dbReference type="EMBL" id="KAL5107828.1"/>
    </source>
</evidence>
<dbReference type="InterPro" id="IPR019406">
    <property type="entry name" value="APLF_PBZ"/>
</dbReference>
<dbReference type="EMBL" id="JAKROA010000004">
    <property type="protein sequence ID" value="KAL5107828.1"/>
    <property type="molecule type" value="Genomic_DNA"/>
</dbReference>
<dbReference type="PANTHER" id="PTHR12415">
    <property type="entry name" value="TYROSYL-DNA PHOSPHODIESTERASE 1"/>
    <property type="match status" value="1"/>
</dbReference>